<dbReference type="InterPro" id="IPR036116">
    <property type="entry name" value="FN3_sf"/>
</dbReference>
<dbReference type="HOGENOM" id="CLU_043814_0_0_1"/>
<evidence type="ECO:0000256" key="18">
    <source>
        <dbReference type="SAM" id="Phobius"/>
    </source>
</evidence>
<dbReference type="InterPro" id="IPR021126">
    <property type="entry name" value="IFN_gamma_rc_D2_pox/mammal"/>
</dbReference>
<evidence type="ECO:0000256" key="15">
    <source>
        <dbReference type="ARBA" id="ARBA00069555"/>
    </source>
</evidence>
<feature type="domain" description="Fibronectin type-III" evidence="19">
    <location>
        <begin position="2"/>
        <end position="85"/>
    </location>
</feature>
<sequence>TVPAPTHVTVTSYNMNPIVSWEYPAMPQSPVFTTQVKIYGFRDDEWTDACVNTSHHYCFIFKYVDYPARPLWVRVKARVGQKESNYVESKEFILCKHGKMGPPELNVTKQEKKIIIDIADPLIVVNGEQEAVPYDVLSCYEFVYTVHVIVNKSETIERLSIQTTEKDCEDTGCQLSIPASSVNSQYCVSAEGVSDKRDGKTERSKEVCITVFSESKEVSAWIPVCILFLLFLVIIPIFITCYIKKINPFQKKNIMLPKSLLSVVRNTSSETKPESKYVSLITSYQPFVLEKEKVTCEEQLSPGTISGMHTEDNSGEAGHREEPSSETEVVTIVENISDMDPGSLRTPIKREDSSPLSSDQSELCSVTVNSYHSRNGSDSGHVESEGLLSDSEFPPSNQTEIMTEGQESVPPRKAPISFGYDKPHVLVEQLVDDSGKESLIGYRLTADSKQCS</sequence>
<dbReference type="FunFam" id="2.60.40.10:FF:001244">
    <property type="entry name" value="Interferon gamma receptor 1"/>
    <property type="match status" value="1"/>
</dbReference>
<evidence type="ECO:0000256" key="12">
    <source>
        <dbReference type="ARBA" id="ARBA00023180"/>
    </source>
</evidence>
<evidence type="ECO:0000256" key="11">
    <source>
        <dbReference type="ARBA" id="ARBA00023170"/>
    </source>
</evidence>
<evidence type="ECO:0000256" key="4">
    <source>
        <dbReference type="ARBA" id="ARBA00022553"/>
    </source>
</evidence>
<dbReference type="InParanoid" id="H0WUG6"/>
<dbReference type="OMA" id="NIMLPKS"/>
<evidence type="ECO:0000256" key="17">
    <source>
        <dbReference type="SAM" id="MobiDB-lite"/>
    </source>
</evidence>
<keyword evidence="7" id="KW-0832">Ubl conjugation</keyword>
<keyword evidence="22" id="KW-1185">Reference proteome</keyword>
<reference evidence="21" key="2">
    <citation type="submission" date="2025-08" db="UniProtKB">
        <authorList>
            <consortium name="Ensembl"/>
        </authorList>
    </citation>
    <scope>IDENTIFICATION</scope>
</reference>
<keyword evidence="4" id="KW-0597">Phosphoprotein</keyword>
<dbReference type="GO" id="GO:0038196">
    <property type="term" value="P:type III interferon-mediated signaling pathway"/>
    <property type="evidence" value="ECO:0007669"/>
    <property type="project" value="Ensembl"/>
</dbReference>
<evidence type="ECO:0000256" key="2">
    <source>
        <dbReference type="ARBA" id="ARBA00005399"/>
    </source>
</evidence>
<feature type="transmembrane region" description="Helical" evidence="18">
    <location>
        <begin position="220"/>
        <end position="243"/>
    </location>
</feature>
<keyword evidence="12" id="KW-0325">Glycoprotein</keyword>
<dbReference type="GO" id="GO:0009615">
    <property type="term" value="P:response to virus"/>
    <property type="evidence" value="ECO:0007669"/>
    <property type="project" value="UniProtKB-ARBA"/>
</dbReference>
<feature type="compositionally biased region" description="Polar residues" evidence="17">
    <location>
        <begin position="354"/>
        <end position="378"/>
    </location>
</feature>
<feature type="region of interest" description="Disordered" evidence="17">
    <location>
        <begin position="300"/>
        <end position="419"/>
    </location>
</feature>
<protein>
    <recommendedName>
        <fullName evidence="15">Interferon gamma receptor 1</fullName>
    </recommendedName>
    <alternativeName>
        <fullName evidence="16">Interferon gamma receptor alpha-chain</fullName>
    </alternativeName>
</protein>
<evidence type="ECO:0000256" key="3">
    <source>
        <dbReference type="ARBA" id="ARBA00022475"/>
    </source>
</evidence>
<keyword evidence="6" id="KW-0732">Signal</keyword>
<dbReference type="Pfam" id="PF07140">
    <property type="entry name" value="IFNGR1_D2"/>
    <property type="match status" value="1"/>
</dbReference>
<feature type="domain" description="Interferon gamma receptor D2" evidence="20">
    <location>
        <begin position="105"/>
        <end position="212"/>
    </location>
</feature>
<keyword evidence="13" id="KW-0393">Immunoglobulin domain</keyword>
<keyword evidence="3" id="KW-1003">Cell membrane</keyword>
<dbReference type="GO" id="GO:0004906">
    <property type="term" value="F:type II interferon receptor activity"/>
    <property type="evidence" value="ECO:0007669"/>
    <property type="project" value="Ensembl"/>
</dbReference>
<dbReference type="GO" id="GO:0019955">
    <property type="term" value="F:cytokine binding"/>
    <property type="evidence" value="ECO:0007669"/>
    <property type="project" value="InterPro"/>
</dbReference>
<dbReference type="PANTHER" id="PTHR20859:SF5">
    <property type="entry name" value="INTERFERON GAMMA RECEPTOR 1"/>
    <property type="match status" value="1"/>
</dbReference>
<dbReference type="FunFam" id="2.60.40.10:FF:001425">
    <property type="entry name" value="Interferon gamma receptor 1"/>
    <property type="match status" value="1"/>
</dbReference>
<keyword evidence="10" id="KW-1015">Disulfide bond</keyword>
<dbReference type="Pfam" id="PF20634">
    <property type="entry name" value="IFNGR1_transm"/>
    <property type="match status" value="1"/>
</dbReference>
<evidence type="ECO:0000256" key="1">
    <source>
        <dbReference type="ARBA" id="ARBA00004251"/>
    </source>
</evidence>
<dbReference type="GO" id="GO:0005886">
    <property type="term" value="C:plasma membrane"/>
    <property type="evidence" value="ECO:0007669"/>
    <property type="project" value="UniProtKB-SubCell"/>
</dbReference>
<comment type="similarity">
    <text evidence="2">Belongs to the type II cytokine receptor family.</text>
</comment>
<keyword evidence="8 18" id="KW-1133">Transmembrane helix</keyword>
<evidence type="ECO:0000259" key="20">
    <source>
        <dbReference type="Pfam" id="PF07140"/>
    </source>
</evidence>
<reference evidence="21" key="3">
    <citation type="submission" date="2025-09" db="UniProtKB">
        <authorList>
            <consortium name="Ensembl"/>
        </authorList>
    </citation>
    <scope>IDENTIFICATION</scope>
</reference>
<evidence type="ECO:0000256" key="14">
    <source>
        <dbReference type="ARBA" id="ARBA00063248"/>
    </source>
</evidence>
<evidence type="ECO:0000313" key="22">
    <source>
        <dbReference type="Proteomes" id="UP000005225"/>
    </source>
</evidence>
<feature type="compositionally biased region" description="Basic and acidic residues" evidence="17">
    <location>
        <begin position="309"/>
        <end position="323"/>
    </location>
</feature>
<organism evidence="21 22">
    <name type="scientific">Otolemur garnettii</name>
    <name type="common">Small-eared galago</name>
    <name type="synonym">Garnett's greater bushbaby</name>
    <dbReference type="NCBI Taxonomy" id="30611"/>
    <lineage>
        <taxon>Eukaryota</taxon>
        <taxon>Metazoa</taxon>
        <taxon>Chordata</taxon>
        <taxon>Craniata</taxon>
        <taxon>Vertebrata</taxon>
        <taxon>Euteleostomi</taxon>
        <taxon>Mammalia</taxon>
        <taxon>Eutheria</taxon>
        <taxon>Euarchontoglires</taxon>
        <taxon>Primates</taxon>
        <taxon>Strepsirrhini</taxon>
        <taxon>Lorisiformes</taxon>
        <taxon>Galagidae</taxon>
        <taxon>Otolemur</taxon>
    </lineage>
</organism>
<evidence type="ECO:0000256" key="6">
    <source>
        <dbReference type="ARBA" id="ARBA00022729"/>
    </source>
</evidence>
<dbReference type="EMBL" id="AAQR03075742">
    <property type="status" value="NOT_ANNOTATED_CDS"/>
    <property type="molecule type" value="Genomic_DNA"/>
</dbReference>
<dbReference type="eggNOG" id="ENOG502RXGW">
    <property type="taxonomic scope" value="Eukaryota"/>
</dbReference>
<dbReference type="PANTHER" id="PTHR20859">
    <property type="entry name" value="INTERFERON/INTERLEUKIN RECEPTOR"/>
    <property type="match status" value="1"/>
</dbReference>
<evidence type="ECO:0000256" key="7">
    <source>
        <dbReference type="ARBA" id="ARBA00022843"/>
    </source>
</evidence>
<dbReference type="InterPro" id="IPR003961">
    <property type="entry name" value="FN3_dom"/>
</dbReference>
<reference evidence="22" key="1">
    <citation type="submission" date="2011-03" db="EMBL/GenBank/DDBJ databases">
        <title>Version 3 of the genome sequence of Otolemur garnettii (Bushbaby).</title>
        <authorList>
            <consortium name="The Broad Institute Genome Sequencing Platform"/>
            <person name="Di Palma F."/>
            <person name="Johnson J."/>
            <person name="Lander E.S."/>
            <person name="Lindblad-Toh K."/>
            <person name="Jaffe D.B."/>
            <person name="Gnerre S."/>
            <person name="MacCallum I."/>
            <person name="Przybylski D."/>
            <person name="Ribeiro F.J."/>
            <person name="Burton J.N."/>
            <person name="Walker B.J."/>
            <person name="Sharpe T."/>
            <person name="Hall G."/>
        </authorList>
    </citation>
    <scope>NUCLEOTIDE SEQUENCE [LARGE SCALE GENOMIC DNA]</scope>
</reference>
<dbReference type="GO" id="GO:0007259">
    <property type="term" value="P:cell surface receptor signaling pathway via JAK-STAT"/>
    <property type="evidence" value="ECO:0007669"/>
    <property type="project" value="Ensembl"/>
</dbReference>
<evidence type="ECO:0000256" key="13">
    <source>
        <dbReference type="ARBA" id="ARBA00023319"/>
    </source>
</evidence>
<dbReference type="Gene3D" id="2.60.40.10">
    <property type="entry name" value="Immunoglobulins"/>
    <property type="match status" value="2"/>
</dbReference>
<dbReference type="SUPFAM" id="SSF49265">
    <property type="entry name" value="Fibronectin type III"/>
    <property type="match status" value="2"/>
</dbReference>
<keyword evidence="5 18" id="KW-0812">Transmembrane</keyword>
<dbReference type="Ensembl" id="ENSOGAT00000006568.2">
    <property type="protein sequence ID" value="ENSOGAP00000005869.2"/>
    <property type="gene ID" value="ENSOGAG00000006564.2"/>
</dbReference>
<dbReference type="PRINTS" id="PR01777">
    <property type="entry name" value="INTERFERONGR"/>
</dbReference>
<accession>H0WUG6</accession>
<keyword evidence="11" id="KW-0675">Receptor</keyword>
<keyword evidence="9 18" id="KW-0472">Membrane</keyword>
<evidence type="ECO:0000256" key="5">
    <source>
        <dbReference type="ARBA" id="ARBA00022692"/>
    </source>
</evidence>
<comment type="subunit">
    <text evidence="14">Monomer. Heterodimer with IFNGR2, to form the IFNG receptor complex. Interacts with JAK1. Interacts (when phosphorylated) with STAT1. Interacts with SOCS1.</text>
</comment>
<evidence type="ECO:0000313" key="21">
    <source>
        <dbReference type="Ensembl" id="ENSOGAP00000005869.2"/>
    </source>
</evidence>
<comment type="subcellular location">
    <subcellularLocation>
        <location evidence="1">Cell membrane</location>
        <topology evidence="1">Single-pass type I membrane protein</topology>
    </subcellularLocation>
</comment>
<dbReference type="InterPro" id="IPR008355">
    <property type="entry name" value="Interferon_gamma_rcpt_asu"/>
</dbReference>
<dbReference type="Pfam" id="PF01108">
    <property type="entry name" value="Tissue_fac"/>
    <property type="match status" value="1"/>
</dbReference>
<evidence type="ECO:0000256" key="8">
    <source>
        <dbReference type="ARBA" id="ARBA00022989"/>
    </source>
</evidence>
<dbReference type="AlphaFoldDB" id="H0WUG6"/>
<dbReference type="STRING" id="30611.ENSOGAP00000005869"/>
<dbReference type="FunCoup" id="H0WUG6">
    <property type="interactions" value="1004"/>
</dbReference>
<name>H0WUG6_OTOGA</name>
<dbReference type="InterPro" id="IPR013783">
    <property type="entry name" value="Ig-like_fold"/>
</dbReference>
<evidence type="ECO:0000259" key="19">
    <source>
        <dbReference type="Pfam" id="PF01108"/>
    </source>
</evidence>
<evidence type="ECO:0000256" key="10">
    <source>
        <dbReference type="ARBA" id="ARBA00023157"/>
    </source>
</evidence>
<evidence type="ECO:0000256" key="16">
    <source>
        <dbReference type="ARBA" id="ARBA00082025"/>
    </source>
</evidence>
<evidence type="ECO:0000256" key="9">
    <source>
        <dbReference type="ARBA" id="ARBA00023136"/>
    </source>
</evidence>
<proteinExistence type="inferred from homology"/>
<dbReference type="InterPro" id="IPR050650">
    <property type="entry name" value="Type-II_Cytokine-TF_Rcpt"/>
</dbReference>
<dbReference type="Proteomes" id="UP000005225">
    <property type="component" value="Unassembled WGS sequence"/>
</dbReference>
<dbReference type="GeneTree" id="ENSGT00510000048929"/>